<evidence type="ECO:0000313" key="2">
    <source>
        <dbReference type="Proteomes" id="UP001623852"/>
    </source>
</evidence>
<dbReference type="Proteomes" id="UP001623852">
    <property type="component" value="Chromosome"/>
</dbReference>
<keyword evidence="2" id="KW-1185">Reference proteome</keyword>
<organism evidence="1 2">
    <name type="scientific">Flavobacterium soyae</name>
    <dbReference type="NCBI Taxonomy" id="2903098"/>
    <lineage>
        <taxon>Bacteria</taxon>
        <taxon>Pseudomonadati</taxon>
        <taxon>Bacteroidota</taxon>
        <taxon>Flavobacteriia</taxon>
        <taxon>Flavobacteriales</taxon>
        <taxon>Flavobacteriaceae</taxon>
        <taxon>Flavobacterium</taxon>
    </lineage>
</organism>
<accession>A0ABZ2UAQ0</accession>
<reference evidence="1 2" key="1">
    <citation type="submission" date="2024-03" db="EMBL/GenBank/DDBJ databases">
        <title>Flavobacterium soyae.</title>
        <authorList>
            <person name="Zheng W."/>
        </authorList>
    </citation>
    <scope>NUCLEOTIDE SEQUENCE [LARGE SCALE GENOMIC DNA]</scope>
    <source>
        <strain evidence="1 2">55</strain>
    </source>
</reference>
<dbReference type="RefSeq" id="WP_406843367.1">
    <property type="nucleotide sequence ID" value="NZ_CP150845.1"/>
</dbReference>
<gene>
    <name evidence="1" type="ORF">AABD74_14910</name>
</gene>
<protein>
    <submittedName>
        <fullName evidence="1">OsmC family protein</fullName>
    </submittedName>
</protein>
<dbReference type="SUPFAM" id="SSF82784">
    <property type="entry name" value="OsmC-like"/>
    <property type="match status" value="1"/>
</dbReference>
<dbReference type="Pfam" id="PF02566">
    <property type="entry name" value="OsmC"/>
    <property type="match status" value="1"/>
</dbReference>
<sequence>METSQEYQVDLHWKEDENAEVSSLLFKDKIQIAAHYCLSHVNNDIWSAEHLFIASVASSYMTAFLRTAKNKGINYKSYKSSIRASVAISDKVSEITDILIRPTIVIIERSQINKTLKIFSLCREHSLVLNSLKIRIHIFPSVVVQ</sequence>
<evidence type="ECO:0000313" key="1">
    <source>
        <dbReference type="EMBL" id="WYZ18452.1"/>
    </source>
</evidence>
<dbReference type="InterPro" id="IPR036102">
    <property type="entry name" value="OsmC/Ohrsf"/>
</dbReference>
<name>A0ABZ2UAQ0_9FLAO</name>
<dbReference type="InterPro" id="IPR003718">
    <property type="entry name" value="OsmC/Ohr_fam"/>
</dbReference>
<dbReference type="InterPro" id="IPR015946">
    <property type="entry name" value="KH_dom-like_a/b"/>
</dbReference>
<dbReference type="Gene3D" id="3.30.300.20">
    <property type="match status" value="1"/>
</dbReference>
<dbReference type="EMBL" id="CP150845">
    <property type="protein sequence ID" value="WYZ18452.1"/>
    <property type="molecule type" value="Genomic_DNA"/>
</dbReference>
<proteinExistence type="predicted"/>